<sequence length="1127" mass="128819">MTEKQKGTVADRLDGHEEKIVEKATGLGKDVSMRWANVKKQLPDFMQTCPSGYQISADLELECSLIEENVSQVIKMNREYRAHILSTYPTDRKFEKMHLKIKKLEKECEGKPKELLIRKMIELDLPETVPDYTGEGLKANSFDELWEIESKEVREKLIPSQKIRFDACQGFNHQKVIGKDGYNDKAIALCYQKYLQDHLKFLMYLFHGLVATEKCNVKPKSKFEPEPEITPEYDFPDLLILVGKDTLSLVVNSLDYLKVEDWQIMTAEQVVGYKEVLFLWNDMFDIDLHDLSDVTARLIVLVTLKEYGEALSLLSFIINIFPSRDYKYSEADLLLRAFYKIVEYEMLPSLDVHKGYQNGSDFNKVFNGFYQVVQCLAPFENDSERKTEKSILELYKCWQDQFEAYLDKCKTKSTLYEQCAKELIEEEEDEVKKVAREQMLLRAMAASNSVNGKNRKRRKNKKITAAQQETKVNGNKACDQKVIGHSNADFNNKTVIKMIDWYFLYRKQLEPHTIIQYLKSILTDDLLNLTISPEQTAECYYSLCDIAYVSINSFLKIGAHYEHCIKRTKEDQARNHLTSGSRANVRLSDQLKRAVVFYASIEQFLPDILLVVTDITREFFHYYQGNKHLELTMKEAHSYIIGCLSELEILVGKVLGQCKTVSDLFKQRKQILIAKGLMGAKKEGKRSKSLRDSELIRDCSVKLCSKSSEILKSLSELMTLGKVAKEMLSSRELEKLEVSSKSQAVNSVQSEGVVSVQTPPVFEDSGNPLDVAPKNCAQVVIDPAHVGKESPGGQQISAIVQQDISDLSYAHANTVLPVNSPLFACGSDKVSSNLVKVYLPSRNKKSEIELKATSIFLSCLDVLSRESVYGKDIYLFGSLSRNIQLGINGYFRDVDLQCTLGAYRQLLIQLNVMCKNHCFYFAENTVPAIKVFAIPESKIINVFTTVSRKPVLTIQANIYSSESLIRECIVFGDFFTQQMPAPAVPCLAIVREIKCWIESMEILLEILKDSGKVLNDIVFVRMLIVVKFDTIDEKWSGVLMRALITYEKFERYSKEVGSRWRSAIKTAEDNELVAVFSRTLKLLKSSIKAHGYFNFFQSLINNWLENPSKRTVMADPNYLVRLNRSLE</sequence>
<evidence type="ECO:0000313" key="2">
    <source>
        <dbReference type="EMBL" id="KEI72225.1"/>
    </source>
</evidence>
<evidence type="ECO:0000313" key="3">
    <source>
        <dbReference type="Proteomes" id="UP000027997"/>
    </source>
</evidence>
<dbReference type="Proteomes" id="UP000027997">
    <property type="component" value="Unassembled WGS sequence"/>
</dbReference>
<organism evidence="2 3">
    <name type="scientific">Endozoicomonas elysicola</name>
    <dbReference type="NCBI Taxonomy" id="305900"/>
    <lineage>
        <taxon>Bacteria</taxon>
        <taxon>Pseudomonadati</taxon>
        <taxon>Pseudomonadota</taxon>
        <taxon>Gammaproteobacteria</taxon>
        <taxon>Oceanospirillales</taxon>
        <taxon>Endozoicomonadaceae</taxon>
        <taxon>Endozoicomonas</taxon>
    </lineage>
</organism>
<protein>
    <submittedName>
        <fullName evidence="2">Uncharacterized protein</fullName>
    </submittedName>
</protein>
<proteinExistence type="predicted"/>
<keyword evidence="1" id="KW-0175">Coiled coil</keyword>
<feature type="coiled-coil region" evidence="1">
    <location>
        <begin position="417"/>
        <end position="444"/>
    </location>
</feature>
<name>A0A081KDJ9_9GAMM</name>
<evidence type="ECO:0000256" key="1">
    <source>
        <dbReference type="SAM" id="Coils"/>
    </source>
</evidence>
<accession>A0A081KDJ9</accession>
<keyword evidence="3" id="KW-1185">Reference proteome</keyword>
<gene>
    <name evidence="2" type="ORF">GV64_17150</name>
</gene>
<comment type="caution">
    <text evidence="2">The sequence shown here is derived from an EMBL/GenBank/DDBJ whole genome shotgun (WGS) entry which is preliminary data.</text>
</comment>
<dbReference type="EMBL" id="JOJP01000001">
    <property type="protein sequence ID" value="KEI72225.1"/>
    <property type="molecule type" value="Genomic_DNA"/>
</dbReference>
<dbReference type="AlphaFoldDB" id="A0A081KDJ9"/>
<reference evidence="2 3" key="1">
    <citation type="submission" date="2014-06" db="EMBL/GenBank/DDBJ databases">
        <title>Whole Genome Sequences of Three Symbiotic Endozoicomonas Bacteria.</title>
        <authorList>
            <person name="Neave M.J."/>
            <person name="Apprill A."/>
            <person name="Voolstra C.R."/>
        </authorList>
    </citation>
    <scope>NUCLEOTIDE SEQUENCE [LARGE SCALE GENOMIC DNA]</scope>
    <source>
        <strain evidence="2 3">DSM 22380</strain>
    </source>
</reference>